<dbReference type="AlphaFoldDB" id="A0A194AIE2"/>
<dbReference type="Pfam" id="PF04392">
    <property type="entry name" value="ABC_sub_bind"/>
    <property type="match status" value="1"/>
</dbReference>
<keyword evidence="1" id="KW-0732">Signal</keyword>
<comment type="caution">
    <text evidence="2">The sequence shown here is derived from an EMBL/GenBank/DDBJ whole genome shotgun (WGS) entry which is preliminary data.</text>
</comment>
<feature type="signal peptide" evidence="1">
    <location>
        <begin position="1"/>
        <end position="21"/>
    </location>
</feature>
<dbReference type="Proteomes" id="UP000095200">
    <property type="component" value="Unassembled WGS sequence"/>
</dbReference>
<gene>
    <name evidence="2" type="ORF">DPF_1558</name>
</gene>
<reference evidence="3" key="1">
    <citation type="submission" date="2016-06" db="EMBL/GenBank/DDBJ databases">
        <title>Draft genome sequence of Desulfoplanes formicivorans strain Pf12B.</title>
        <authorList>
            <person name="Watanabe M."/>
            <person name="Kojima H."/>
            <person name="Fukui M."/>
        </authorList>
    </citation>
    <scope>NUCLEOTIDE SEQUENCE [LARGE SCALE GENOMIC DNA]</scope>
    <source>
        <strain evidence="3">Pf12B</strain>
    </source>
</reference>
<sequence length="386" mass="43672">MKKIYYCLLVCLVLWGIPALAARDDGYNPRPEPGYNGPLFRIAYLEGGPYMDYQKSFRGTIAALADLGWIEPIELPPTSDPNETRALWDYVAEHAKSRYIRFLKDGFYTSGWNAAIRPQTRETLITRMNRDKDIDLVMAMGTWAGQDLANDRHHVPTIVISTSNPLQAGIIKSPQDSGFDHLHAQIDPTRYERQVRLFHDVIGFQRLGLVYENTPAGRGYAAVDDVEKVAREEGFEVVHYEDTFDIDDLDLAYTRLVKAMNALAPKVDAFYITANRGIQESRMDSILAPVFKYKLPTFSQSGSREVELGVLMSISQAGHKYIGAFYASTIGKIINGAVPRYLTQIYEEPPKIALNLETAKRIDYNPPFDILLSADEIYEKIEHVHN</sequence>
<dbReference type="OrthoDB" id="1680494at2"/>
<protein>
    <submittedName>
        <fullName evidence="2">ABC transporter substrate-binding protein</fullName>
    </submittedName>
</protein>
<dbReference type="PANTHER" id="PTHR35271:SF1">
    <property type="entry name" value="ABC TRANSPORTER, SUBSTRATE-BINDING LIPOPROTEIN"/>
    <property type="match status" value="1"/>
</dbReference>
<proteinExistence type="predicted"/>
<feature type="chain" id="PRO_5008507596" evidence="1">
    <location>
        <begin position="22"/>
        <end position="386"/>
    </location>
</feature>
<evidence type="ECO:0000313" key="2">
    <source>
        <dbReference type="EMBL" id="GAU08841.1"/>
    </source>
</evidence>
<evidence type="ECO:0000313" key="3">
    <source>
        <dbReference type="Proteomes" id="UP000095200"/>
    </source>
</evidence>
<name>A0A194AIE2_9BACT</name>
<dbReference type="STRING" id="1592317.DPF_1558"/>
<dbReference type="InterPro" id="IPR007487">
    <property type="entry name" value="ABC_transpt-TYRBP-like"/>
</dbReference>
<dbReference type="EMBL" id="BDFE01000015">
    <property type="protein sequence ID" value="GAU08841.1"/>
    <property type="molecule type" value="Genomic_DNA"/>
</dbReference>
<keyword evidence="3" id="KW-1185">Reference proteome</keyword>
<evidence type="ECO:0000256" key="1">
    <source>
        <dbReference type="SAM" id="SignalP"/>
    </source>
</evidence>
<organism evidence="2 3">
    <name type="scientific">Desulfoplanes formicivorans</name>
    <dbReference type="NCBI Taxonomy" id="1592317"/>
    <lineage>
        <taxon>Bacteria</taxon>
        <taxon>Pseudomonadati</taxon>
        <taxon>Thermodesulfobacteriota</taxon>
        <taxon>Desulfovibrionia</taxon>
        <taxon>Desulfovibrionales</taxon>
        <taxon>Desulfoplanaceae</taxon>
        <taxon>Desulfoplanes</taxon>
    </lineage>
</organism>
<dbReference type="PANTHER" id="PTHR35271">
    <property type="entry name" value="ABC TRANSPORTER, SUBSTRATE-BINDING LIPOPROTEIN-RELATED"/>
    <property type="match status" value="1"/>
</dbReference>
<dbReference type="RefSeq" id="WP_069858657.1">
    <property type="nucleotide sequence ID" value="NZ_BDFE01000015.1"/>
</dbReference>
<dbReference type="Gene3D" id="3.40.50.2300">
    <property type="match status" value="2"/>
</dbReference>
<accession>A0A194AIE2</accession>